<evidence type="ECO:0000313" key="1">
    <source>
        <dbReference type="EMBL" id="KAJ6217367.1"/>
    </source>
</evidence>
<protein>
    <submittedName>
        <fullName evidence="1">Uncharacterized protein</fullName>
    </submittedName>
</protein>
<dbReference type="EMBL" id="JAPWDV010000003">
    <property type="protein sequence ID" value="KAJ6217367.1"/>
    <property type="molecule type" value="Genomic_DNA"/>
</dbReference>
<evidence type="ECO:0000313" key="2">
    <source>
        <dbReference type="Proteomes" id="UP001142055"/>
    </source>
</evidence>
<dbReference type="Proteomes" id="UP001142055">
    <property type="component" value="Chromosome 3"/>
</dbReference>
<organism evidence="1 2">
    <name type="scientific">Blomia tropicalis</name>
    <name type="common">Mite</name>
    <dbReference type="NCBI Taxonomy" id="40697"/>
    <lineage>
        <taxon>Eukaryota</taxon>
        <taxon>Metazoa</taxon>
        <taxon>Ecdysozoa</taxon>
        <taxon>Arthropoda</taxon>
        <taxon>Chelicerata</taxon>
        <taxon>Arachnida</taxon>
        <taxon>Acari</taxon>
        <taxon>Acariformes</taxon>
        <taxon>Sarcoptiformes</taxon>
        <taxon>Astigmata</taxon>
        <taxon>Glycyphagoidea</taxon>
        <taxon>Echimyopodidae</taxon>
        <taxon>Blomia</taxon>
    </lineage>
</organism>
<proteinExistence type="predicted"/>
<name>A0A9Q0M4E7_BLOTA</name>
<keyword evidence="2" id="KW-1185">Reference proteome</keyword>
<reference evidence="1" key="1">
    <citation type="submission" date="2022-12" db="EMBL/GenBank/DDBJ databases">
        <title>Genome assemblies of Blomia tropicalis.</title>
        <authorList>
            <person name="Cui Y."/>
        </authorList>
    </citation>
    <scope>NUCLEOTIDE SEQUENCE</scope>
    <source>
        <tissue evidence="1">Adult mites</tissue>
    </source>
</reference>
<accession>A0A9Q0M4E7</accession>
<sequence>MAQLQIYNRTRLSSIGQIHWFVNTCRFLNNCNACRNETKSVAKSLSNWIEITFHMHRHAFLHHQHNERTR</sequence>
<comment type="caution">
    <text evidence="1">The sequence shown here is derived from an EMBL/GenBank/DDBJ whole genome shotgun (WGS) entry which is preliminary data.</text>
</comment>
<dbReference type="AlphaFoldDB" id="A0A9Q0M4E7"/>
<feature type="non-terminal residue" evidence="1">
    <location>
        <position position="70"/>
    </location>
</feature>
<gene>
    <name evidence="1" type="ORF">RDWZM_008524</name>
</gene>